<name>U3TD04_9CREN</name>
<dbReference type="eggNOG" id="arCOG01125">
    <property type="taxonomic scope" value="Archaea"/>
</dbReference>
<dbReference type="KEGG" id="acj:ACAM_0384"/>
<organism evidence="2 3">
    <name type="scientific">Aeropyrum camini SY1 = JCM 12091</name>
    <dbReference type="NCBI Taxonomy" id="1198449"/>
    <lineage>
        <taxon>Archaea</taxon>
        <taxon>Thermoproteota</taxon>
        <taxon>Thermoprotei</taxon>
        <taxon>Desulfurococcales</taxon>
        <taxon>Desulfurococcaceae</taxon>
        <taxon>Aeropyrum</taxon>
    </lineage>
</organism>
<proteinExistence type="inferred from homology"/>
<evidence type="ECO:0000313" key="2">
    <source>
        <dbReference type="EMBL" id="BAN89853.1"/>
    </source>
</evidence>
<comment type="similarity">
    <text evidence="1">Belongs to the eIF-2B alpha/beta/delta subunits family.</text>
</comment>
<dbReference type="GeneID" id="17109876"/>
<gene>
    <name evidence="2" type="ORF">ACAM_0384</name>
</gene>
<dbReference type="SUPFAM" id="SSF100950">
    <property type="entry name" value="NagB/RpiA/CoA transferase-like"/>
    <property type="match status" value="1"/>
</dbReference>
<dbReference type="Proteomes" id="UP000016887">
    <property type="component" value="Chromosome"/>
</dbReference>
<keyword evidence="3" id="KW-1185">Reference proteome</keyword>
<evidence type="ECO:0000313" key="3">
    <source>
        <dbReference type="Proteomes" id="UP000016887"/>
    </source>
</evidence>
<sequence length="317" mass="34884">MCAFFFKRTRDDVAGEIARIIEESLPRGLDNTLESIAEFLEGKVRRGLKDTRASERLAASLREAMQRFTTPGQVFHALSLALKLLESNPGGGVDVRAVFEKLIELDRRSRLEAAAKAVEEVRNADKILIAGFSGVLLDFLSKTLTLGGIDVYVLEASPAKRGRLLVRAARRRKLKSYYVPDSSVYWIVEESHSVVTSLYGFAREGIVVDAGAAAAFALAREHSVKTVVLGSELSVSPPLLSIEDVASLLSLEAVASSRRVKTPIIDLWIAEMVDTIILGRTVEVGRVLQGERFKEFGERMSASLQESIVRELLSKPR</sequence>
<dbReference type="STRING" id="1198449.ACAM_0384"/>
<dbReference type="InterPro" id="IPR042529">
    <property type="entry name" value="IF_2B-like_C"/>
</dbReference>
<dbReference type="InterPro" id="IPR037171">
    <property type="entry name" value="NagB/RpiA_transferase-like"/>
</dbReference>
<dbReference type="AlphaFoldDB" id="U3TD04"/>
<dbReference type="InterPro" id="IPR000649">
    <property type="entry name" value="IF-2B-related"/>
</dbReference>
<evidence type="ECO:0000256" key="1">
    <source>
        <dbReference type="RuleBase" id="RU003814"/>
    </source>
</evidence>
<protein>
    <submittedName>
        <fullName evidence="2">Uncharacterized protein</fullName>
    </submittedName>
</protein>
<dbReference type="Gene3D" id="3.40.50.10470">
    <property type="entry name" value="Translation initiation factor eif-2b, domain 2"/>
    <property type="match status" value="1"/>
</dbReference>
<reference evidence="2 3" key="1">
    <citation type="journal article" date="2013" name="Appl. Environ. Microbiol.">
        <title>Variation of the Virus-Related Elements within Syntenic Genomes of the Hyperthermophilic Archaeon Aeropyrum.</title>
        <authorList>
            <person name="Daifuku T."/>
            <person name="Yoshida T."/>
            <person name="Kitamura T."/>
            <person name="Kawaichi S."/>
            <person name="Inoue T."/>
            <person name="Nomura K."/>
            <person name="Yoshida Y."/>
            <person name="Kuno S."/>
            <person name="Sako Y."/>
        </authorList>
    </citation>
    <scope>NUCLEOTIDE SEQUENCE [LARGE SCALE GENOMIC DNA]</scope>
    <source>
        <strain evidence="2 3">SY1</strain>
    </source>
</reference>
<accession>U3TD04</accession>
<dbReference type="Pfam" id="PF01008">
    <property type="entry name" value="IF-2B"/>
    <property type="match status" value="1"/>
</dbReference>
<dbReference type="EMBL" id="AP012489">
    <property type="protein sequence ID" value="BAN89853.1"/>
    <property type="molecule type" value="Genomic_DNA"/>
</dbReference>
<dbReference type="RefSeq" id="WP_022541130.1">
    <property type="nucleotide sequence ID" value="NC_022521.1"/>
</dbReference>